<dbReference type="Proteomes" id="UP000807504">
    <property type="component" value="Unassembled WGS sequence"/>
</dbReference>
<gene>
    <name evidence="1" type="ORF">HNY73_015386</name>
</gene>
<name>A0A8T0EWC9_ARGBR</name>
<dbReference type="AlphaFoldDB" id="A0A8T0EWC9"/>
<comment type="caution">
    <text evidence="1">The sequence shown here is derived from an EMBL/GenBank/DDBJ whole genome shotgun (WGS) entry which is preliminary data.</text>
</comment>
<protein>
    <submittedName>
        <fullName evidence="1">Uncharacterized protein</fullName>
    </submittedName>
</protein>
<accession>A0A8T0EWC9</accession>
<dbReference type="EMBL" id="JABXBU010002072">
    <property type="protein sequence ID" value="KAF8778686.1"/>
    <property type="molecule type" value="Genomic_DNA"/>
</dbReference>
<evidence type="ECO:0000313" key="2">
    <source>
        <dbReference type="Proteomes" id="UP000807504"/>
    </source>
</evidence>
<dbReference type="Gene3D" id="1.10.10.10">
    <property type="entry name" value="Winged helix-like DNA-binding domain superfamily/Winged helix DNA-binding domain"/>
    <property type="match status" value="1"/>
</dbReference>
<evidence type="ECO:0000313" key="1">
    <source>
        <dbReference type="EMBL" id="KAF8778686.1"/>
    </source>
</evidence>
<reference evidence="1" key="1">
    <citation type="journal article" date="2020" name="bioRxiv">
        <title>Chromosome-level reference genome of the European wasp spider Argiope bruennichi: a resource for studies on range expansion and evolutionary adaptation.</title>
        <authorList>
            <person name="Sheffer M.M."/>
            <person name="Hoppe A."/>
            <person name="Krehenwinkel H."/>
            <person name="Uhl G."/>
            <person name="Kuss A.W."/>
            <person name="Jensen L."/>
            <person name="Jensen C."/>
            <person name="Gillespie R.G."/>
            <person name="Hoff K.J."/>
            <person name="Prost S."/>
        </authorList>
    </citation>
    <scope>NUCLEOTIDE SEQUENCE</scope>
</reference>
<keyword evidence="2" id="KW-1185">Reference proteome</keyword>
<sequence>MSIGTKESLKFSGNTNSLNWKEDFQVFKAWDLMKGRRASNDLIYFTDSKHRFATAMRKHSCVKFLKSSEKKYKFFQLTNFRFCENLCVTMTAWKIQLLI</sequence>
<organism evidence="1 2">
    <name type="scientific">Argiope bruennichi</name>
    <name type="common">Wasp spider</name>
    <name type="synonym">Aranea bruennichi</name>
    <dbReference type="NCBI Taxonomy" id="94029"/>
    <lineage>
        <taxon>Eukaryota</taxon>
        <taxon>Metazoa</taxon>
        <taxon>Ecdysozoa</taxon>
        <taxon>Arthropoda</taxon>
        <taxon>Chelicerata</taxon>
        <taxon>Arachnida</taxon>
        <taxon>Araneae</taxon>
        <taxon>Araneomorphae</taxon>
        <taxon>Entelegynae</taxon>
        <taxon>Araneoidea</taxon>
        <taxon>Araneidae</taxon>
        <taxon>Argiope</taxon>
    </lineage>
</organism>
<proteinExistence type="predicted"/>
<reference evidence="1" key="2">
    <citation type="submission" date="2020-06" db="EMBL/GenBank/DDBJ databases">
        <authorList>
            <person name="Sheffer M."/>
        </authorList>
    </citation>
    <scope>NUCLEOTIDE SEQUENCE</scope>
</reference>
<dbReference type="InterPro" id="IPR036388">
    <property type="entry name" value="WH-like_DNA-bd_sf"/>
</dbReference>